<dbReference type="EMBL" id="CM042013">
    <property type="protein sequence ID" value="KAI3739528.1"/>
    <property type="molecule type" value="Genomic_DNA"/>
</dbReference>
<reference evidence="1 2" key="2">
    <citation type="journal article" date="2022" name="Mol. Ecol. Resour.">
        <title>The genomes of chicory, endive, great burdock and yacon provide insights into Asteraceae paleo-polyploidization history and plant inulin production.</title>
        <authorList>
            <person name="Fan W."/>
            <person name="Wang S."/>
            <person name="Wang H."/>
            <person name="Wang A."/>
            <person name="Jiang F."/>
            <person name="Liu H."/>
            <person name="Zhao H."/>
            <person name="Xu D."/>
            <person name="Zhang Y."/>
        </authorList>
    </citation>
    <scope>NUCLEOTIDE SEQUENCE [LARGE SCALE GENOMIC DNA]</scope>
    <source>
        <strain evidence="2">cv. Punajuju</strain>
        <tissue evidence="1">Leaves</tissue>
    </source>
</reference>
<proteinExistence type="predicted"/>
<protein>
    <submittedName>
        <fullName evidence="1">Uncharacterized protein</fullName>
    </submittedName>
</protein>
<organism evidence="1 2">
    <name type="scientific">Cichorium intybus</name>
    <name type="common">Chicory</name>
    <dbReference type="NCBI Taxonomy" id="13427"/>
    <lineage>
        <taxon>Eukaryota</taxon>
        <taxon>Viridiplantae</taxon>
        <taxon>Streptophyta</taxon>
        <taxon>Embryophyta</taxon>
        <taxon>Tracheophyta</taxon>
        <taxon>Spermatophyta</taxon>
        <taxon>Magnoliopsida</taxon>
        <taxon>eudicotyledons</taxon>
        <taxon>Gunneridae</taxon>
        <taxon>Pentapetalae</taxon>
        <taxon>asterids</taxon>
        <taxon>campanulids</taxon>
        <taxon>Asterales</taxon>
        <taxon>Asteraceae</taxon>
        <taxon>Cichorioideae</taxon>
        <taxon>Cichorieae</taxon>
        <taxon>Cichoriinae</taxon>
        <taxon>Cichorium</taxon>
    </lineage>
</organism>
<evidence type="ECO:0000313" key="2">
    <source>
        <dbReference type="Proteomes" id="UP001055811"/>
    </source>
</evidence>
<accession>A0ACB9CZB1</accession>
<gene>
    <name evidence="1" type="ORF">L2E82_29935</name>
</gene>
<sequence>MKGKWRVARKKPTLPTTEKSRLRGSGALEGGVGLVEAATLAGGDSLHDFTRITSYFFLVLTSVELEVLNTDKIPSARLNRILSSFAGQRTSDRSTTTSSSFQIASTLGGPRNSDAHEMQDFYHHYYGQYIQGLQNADDVDRTRLIKAYQTAAVLFEILKAVSRRESLEVPHEILEAHKLVAEKAEMYTDHSKLPVDPESSHQLLLTQPDVNSRNREYR</sequence>
<keyword evidence="2" id="KW-1185">Reference proteome</keyword>
<reference evidence="2" key="1">
    <citation type="journal article" date="2022" name="Mol. Ecol. Resour.">
        <title>The genomes of chicory, endive, great burdock and yacon provide insights into Asteraceae palaeo-polyploidization history and plant inulin production.</title>
        <authorList>
            <person name="Fan W."/>
            <person name="Wang S."/>
            <person name="Wang H."/>
            <person name="Wang A."/>
            <person name="Jiang F."/>
            <person name="Liu H."/>
            <person name="Zhao H."/>
            <person name="Xu D."/>
            <person name="Zhang Y."/>
        </authorList>
    </citation>
    <scope>NUCLEOTIDE SEQUENCE [LARGE SCALE GENOMIC DNA]</scope>
    <source>
        <strain evidence="2">cv. Punajuju</strain>
    </source>
</reference>
<name>A0ACB9CZB1_CICIN</name>
<evidence type="ECO:0000313" key="1">
    <source>
        <dbReference type="EMBL" id="KAI3739528.1"/>
    </source>
</evidence>
<dbReference type="Proteomes" id="UP001055811">
    <property type="component" value="Linkage Group LG05"/>
</dbReference>
<comment type="caution">
    <text evidence="1">The sequence shown here is derived from an EMBL/GenBank/DDBJ whole genome shotgun (WGS) entry which is preliminary data.</text>
</comment>